<dbReference type="InterPro" id="IPR012340">
    <property type="entry name" value="NA-bd_OB-fold"/>
</dbReference>
<keyword evidence="5" id="KW-1185">Reference proteome</keyword>
<feature type="compositionally biased region" description="Basic and acidic residues" evidence="2">
    <location>
        <begin position="855"/>
        <end position="868"/>
    </location>
</feature>
<dbReference type="GO" id="GO:0003723">
    <property type="term" value="F:RNA binding"/>
    <property type="evidence" value="ECO:0007669"/>
    <property type="project" value="InterPro"/>
</dbReference>
<evidence type="ECO:0000313" key="4">
    <source>
        <dbReference type="EMBL" id="ORC89775.1"/>
    </source>
</evidence>
<dbReference type="Pfam" id="PF00773">
    <property type="entry name" value="RNB"/>
    <property type="match status" value="1"/>
</dbReference>
<dbReference type="InterPro" id="IPR022966">
    <property type="entry name" value="RNase_II/R_CS"/>
</dbReference>
<dbReference type="PANTHER" id="PTHR23355:SF9">
    <property type="entry name" value="DIS3-LIKE EXONUCLEASE 2"/>
    <property type="match status" value="1"/>
</dbReference>
<feature type="compositionally biased region" description="Low complexity" evidence="2">
    <location>
        <begin position="110"/>
        <end position="127"/>
    </location>
</feature>
<dbReference type="GO" id="GO:0000932">
    <property type="term" value="C:P-body"/>
    <property type="evidence" value="ECO:0007669"/>
    <property type="project" value="TreeGrafter"/>
</dbReference>
<evidence type="ECO:0000313" key="5">
    <source>
        <dbReference type="Proteomes" id="UP000192257"/>
    </source>
</evidence>
<feature type="compositionally biased region" description="Basic and acidic residues" evidence="2">
    <location>
        <begin position="100"/>
        <end position="109"/>
    </location>
</feature>
<dbReference type="PANTHER" id="PTHR23355">
    <property type="entry name" value="RIBONUCLEASE"/>
    <property type="match status" value="1"/>
</dbReference>
<dbReference type="GeneID" id="39984798"/>
<gene>
    <name evidence="4" type="ORF">TM35_000113090</name>
</gene>
<dbReference type="InterPro" id="IPR050180">
    <property type="entry name" value="RNR_Ribonuclease"/>
</dbReference>
<accession>A0A1X0NYL5</accession>
<dbReference type="OrthoDB" id="372421at2759"/>
<feature type="domain" description="RNB" evidence="3">
    <location>
        <begin position="367"/>
        <end position="717"/>
    </location>
</feature>
<comment type="caution">
    <text evidence="4">The sequence shown here is derived from an EMBL/GenBank/DDBJ whole genome shotgun (WGS) entry which is preliminary data.</text>
</comment>
<feature type="compositionally biased region" description="Basic and acidic residues" evidence="2">
    <location>
        <begin position="882"/>
        <end position="891"/>
    </location>
</feature>
<dbReference type="PROSITE" id="PS01175">
    <property type="entry name" value="RIBONUCLEASE_II"/>
    <property type="match status" value="1"/>
</dbReference>
<feature type="compositionally biased region" description="Basic and acidic residues" evidence="2">
    <location>
        <begin position="133"/>
        <end position="144"/>
    </location>
</feature>
<feature type="region of interest" description="Disordered" evidence="2">
    <location>
        <begin position="849"/>
        <end position="916"/>
    </location>
</feature>
<dbReference type="STRING" id="67003.A0A1X0NYL5"/>
<dbReference type="RefSeq" id="XP_028883841.1">
    <property type="nucleotide sequence ID" value="XM_029025018.1"/>
</dbReference>
<evidence type="ECO:0000259" key="3">
    <source>
        <dbReference type="SMART" id="SM00955"/>
    </source>
</evidence>
<dbReference type="AlphaFoldDB" id="A0A1X0NYL5"/>
<organism evidence="4 5">
    <name type="scientific">Trypanosoma theileri</name>
    <dbReference type="NCBI Taxonomy" id="67003"/>
    <lineage>
        <taxon>Eukaryota</taxon>
        <taxon>Discoba</taxon>
        <taxon>Euglenozoa</taxon>
        <taxon>Kinetoplastea</taxon>
        <taxon>Metakinetoplastina</taxon>
        <taxon>Trypanosomatida</taxon>
        <taxon>Trypanosomatidae</taxon>
        <taxon>Trypanosoma</taxon>
    </lineage>
</organism>
<reference evidence="4 5" key="1">
    <citation type="submission" date="2017-03" db="EMBL/GenBank/DDBJ databases">
        <title>An alternative strategy for trypanosome survival in the mammalian bloodstream revealed through genome and transcriptome analysis of the ubiquitous bovine parasite Trypanosoma (Megatrypanum) theileri.</title>
        <authorList>
            <person name="Kelly S."/>
            <person name="Ivens A."/>
            <person name="Mott A."/>
            <person name="O'Neill E."/>
            <person name="Emms D."/>
            <person name="Macleod O."/>
            <person name="Voorheis P."/>
            <person name="Matthews J."/>
            <person name="Matthews K."/>
            <person name="Carrington M."/>
        </authorList>
    </citation>
    <scope>NUCLEOTIDE SEQUENCE [LARGE SCALE GENOMIC DNA]</scope>
    <source>
        <strain evidence="4">Edinburgh</strain>
    </source>
</reference>
<dbReference type="Proteomes" id="UP000192257">
    <property type="component" value="Unassembled WGS sequence"/>
</dbReference>
<comment type="similarity">
    <text evidence="1">Belongs to the RNR ribonuclease family.</text>
</comment>
<evidence type="ECO:0000256" key="2">
    <source>
        <dbReference type="SAM" id="MobiDB-lite"/>
    </source>
</evidence>
<feature type="compositionally biased region" description="Acidic residues" evidence="2">
    <location>
        <begin position="145"/>
        <end position="170"/>
    </location>
</feature>
<dbReference type="EMBL" id="NBCO01000011">
    <property type="protein sequence ID" value="ORC89775.1"/>
    <property type="molecule type" value="Genomic_DNA"/>
</dbReference>
<dbReference type="VEuPathDB" id="TriTrypDB:TM35_000113090"/>
<feature type="region of interest" description="Disordered" evidence="2">
    <location>
        <begin position="100"/>
        <end position="188"/>
    </location>
</feature>
<evidence type="ECO:0000256" key="1">
    <source>
        <dbReference type="RuleBase" id="RU003901"/>
    </source>
</evidence>
<dbReference type="SMART" id="SM00955">
    <property type="entry name" value="RNB"/>
    <property type="match status" value="1"/>
</dbReference>
<dbReference type="GO" id="GO:0000175">
    <property type="term" value="F:3'-5'-RNA exonuclease activity"/>
    <property type="evidence" value="ECO:0007669"/>
    <property type="project" value="TreeGrafter"/>
</dbReference>
<dbReference type="Gene3D" id="2.40.50.690">
    <property type="match status" value="1"/>
</dbReference>
<sequence length="970" mass="110169">MQVTPVSKKEEGVLGEVPKTEPTHIIVQYKLGSKPQLEKSIRNGEVVIGRLHVYKHHMSGLAFVRSPAFPSDIVVDGMDNRKRVLHDDIVAVRLLTGKREGGKGAKENNNDNNNNNNNNNSNNNNGGEENENEDNHNIRTNDQSKEDDEEEEEIEIEEEDDEEFDEENPEDDGKPVDQVSEGRPITSWIKDTTQKTVISPELQLAQSLSAPTVYNWGNEQPRGTVMAVLKRRLPIFVAARLMKNALPPGEMIQSNRYYLFKSFNRLMPNIAVYGRDIPSLYHKTLYDYFFHIRLVTQENGDAYWTGNNALTGKIVRVLGGADSIRTNSFALCNANGIDMSDFSEEAYACVPEVFNVPDKEALKQMRRRDLREEEFVCSIDPSTARDLDDALSITTTPGGYRVGVHIADVSYFVPANSALDEEARGRSTSVYLIEQVIPMLPRKLSEDYCSLNPGSDKFAFSCIFHFDHHGKLTSEWFGQSVIRNRCRLAYEEAQRILDGDLTVLDTLDYGGEEDTEKLQHLKERVNDSIQTLFKLASKLRAMSIERGRVSIGKRKIRFEFEDISNPSLALGFNIEQQIESNWLVEEFMLLANRRVAEKIVEYMPEQALLRCHGAPFSSSINKLRKSLAHVGLFLQGSSNKSLQTLLNSAKGTDNYDSVCVAVKYVMQSAKYFVNGQEEMVCKGHYALALPWYTHFTSPIRRYCDIIAHRQLLCALEIESIVKKSRHRILPGSIDVDDLETKDFFYSVSEIDTIVEMANVKKLNARTVSDVSEGLFLCFYLQALKRSLDADIHTRGTFDNPRVEVTIVQLKGNSESIKLYAREIAQEVEISLRSKEQRFTYIKGGETTKETAAAVDKNEKEEKPKQESHGKKKEKGQQQQEQQQEKEKEGEKKMRKAKKPTGDNALTFRINWGPHPDTGEEVEEELRLLKELTAVLTTWSPNGYVELNMIIDPPWERTNKLTGIPTKLEEK</sequence>
<dbReference type="InterPro" id="IPR001900">
    <property type="entry name" value="RNase_II/R"/>
</dbReference>
<name>A0A1X0NYL5_9TRYP</name>
<protein>
    <submittedName>
        <fullName evidence="4">Ribonuclease II-like protein</fullName>
    </submittedName>
</protein>
<dbReference type="GO" id="GO:0006402">
    <property type="term" value="P:mRNA catabolic process"/>
    <property type="evidence" value="ECO:0007669"/>
    <property type="project" value="TreeGrafter"/>
</dbReference>
<proteinExistence type="inferred from homology"/>
<dbReference type="SUPFAM" id="SSF50249">
    <property type="entry name" value="Nucleic acid-binding proteins"/>
    <property type="match status" value="2"/>
</dbReference>